<dbReference type="EMBL" id="CANL01000007">
    <property type="protein sequence ID" value="CCM62958.1"/>
    <property type="molecule type" value="Genomic_DNA"/>
</dbReference>
<name>R4YXJ6_9ACTN</name>
<feature type="region of interest" description="Disordered" evidence="4">
    <location>
        <begin position="1"/>
        <end position="30"/>
    </location>
</feature>
<keyword evidence="7" id="KW-1185">Reference proteome</keyword>
<evidence type="ECO:0000259" key="5">
    <source>
        <dbReference type="PROSITE" id="PS50893"/>
    </source>
</evidence>
<keyword evidence="3" id="KW-0067">ATP-binding</keyword>
<reference evidence="6 7" key="1">
    <citation type="journal article" date="2013" name="ISME J.">
        <title>Metabolic model for the filamentous 'Candidatus Microthrix parvicella' based on genomic and metagenomic analyses.</title>
        <authorList>
            <person name="Jon McIlroy S."/>
            <person name="Kristiansen R."/>
            <person name="Albertsen M."/>
            <person name="Michael Karst S."/>
            <person name="Rossetti S."/>
            <person name="Lund Nielsen J."/>
            <person name="Tandoi V."/>
            <person name="James Seviour R."/>
            <person name="Nielsen P.H."/>
        </authorList>
    </citation>
    <scope>NUCLEOTIDE SEQUENCE [LARGE SCALE GENOMIC DNA]</scope>
    <source>
        <strain evidence="6 7">RN1</strain>
    </source>
</reference>
<dbReference type="InterPro" id="IPR032823">
    <property type="entry name" value="BCA_ABC_TP_C"/>
</dbReference>
<dbReference type="SUPFAM" id="SSF52540">
    <property type="entry name" value="P-loop containing nucleoside triphosphate hydrolases"/>
    <property type="match status" value="1"/>
</dbReference>
<evidence type="ECO:0000256" key="4">
    <source>
        <dbReference type="SAM" id="MobiDB-lite"/>
    </source>
</evidence>
<evidence type="ECO:0000256" key="2">
    <source>
        <dbReference type="ARBA" id="ARBA00022741"/>
    </source>
</evidence>
<dbReference type="SMART" id="SM00382">
    <property type="entry name" value="AAA"/>
    <property type="match status" value="1"/>
</dbReference>
<dbReference type="Pfam" id="PF12399">
    <property type="entry name" value="BCA_ABC_TP_C"/>
    <property type="match status" value="1"/>
</dbReference>
<dbReference type="InterPro" id="IPR027417">
    <property type="entry name" value="P-loop_NTPase"/>
</dbReference>
<evidence type="ECO:0000313" key="6">
    <source>
        <dbReference type="EMBL" id="CCM62958.1"/>
    </source>
</evidence>
<feature type="domain" description="ABC transporter" evidence="5">
    <location>
        <begin position="31"/>
        <end position="256"/>
    </location>
</feature>
<protein>
    <submittedName>
        <fullName evidence="6">ABC transporter related</fullName>
    </submittedName>
</protein>
<sequence>MTAAATSAATSATGGAGSHGPDATDADHPAMVSTGIGVSYGGVRATDEVSLTVGRGEIVGLIGPNGAGKTTLVDAWCGFVPHDGRVEVAGRDVTGWRPHRRARAGLARTWQSVELIDDLTIAQNLSVAAPRASTDHIEATLKRVGLGGEGGSQPAMLSLGHRKLAGVARAVVADAAVVLLDEPAAGLDPAETTALADVVRSLADDGLGVVLIEHDTSLVFRLCARVMVLVGGRVLTVGAPDEVRDDPEVIAAYLGTQS</sequence>
<dbReference type="GO" id="GO:0016887">
    <property type="term" value="F:ATP hydrolysis activity"/>
    <property type="evidence" value="ECO:0007669"/>
    <property type="project" value="InterPro"/>
</dbReference>
<proteinExistence type="predicted"/>
<keyword evidence="2" id="KW-0547">Nucleotide-binding</keyword>
<dbReference type="RefSeq" id="WP_012224878.1">
    <property type="nucleotide sequence ID" value="NZ_HG422565.1"/>
</dbReference>
<evidence type="ECO:0000256" key="3">
    <source>
        <dbReference type="ARBA" id="ARBA00022840"/>
    </source>
</evidence>
<dbReference type="AlphaFoldDB" id="R4YXJ6"/>
<dbReference type="HOGENOM" id="CLU_000604_1_2_11"/>
<organism evidence="6 7">
    <name type="scientific">Candidatus Neomicrothrix parvicella RN1</name>
    <dbReference type="NCBI Taxonomy" id="1229780"/>
    <lineage>
        <taxon>Bacteria</taxon>
        <taxon>Bacillati</taxon>
        <taxon>Actinomycetota</taxon>
        <taxon>Acidimicrobiia</taxon>
        <taxon>Acidimicrobiales</taxon>
        <taxon>Microthrixaceae</taxon>
        <taxon>Candidatus Neomicrothrix</taxon>
    </lineage>
</organism>
<dbReference type="InterPro" id="IPR003439">
    <property type="entry name" value="ABC_transporter-like_ATP-bd"/>
</dbReference>
<dbReference type="PROSITE" id="PS50893">
    <property type="entry name" value="ABC_TRANSPORTER_2"/>
    <property type="match status" value="1"/>
</dbReference>
<keyword evidence="1" id="KW-0813">Transport</keyword>
<dbReference type="GO" id="GO:0005886">
    <property type="term" value="C:plasma membrane"/>
    <property type="evidence" value="ECO:0007669"/>
    <property type="project" value="TreeGrafter"/>
</dbReference>
<dbReference type="Pfam" id="PF00005">
    <property type="entry name" value="ABC_tran"/>
    <property type="match status" value="1"/>
</dbReference>
<dbReference type="PANTHER" id="PTHR45772">
    <property type="entry name" value="CONSERVED COMPONENT OF ABC TRANSPORTER FOR NATURAL AMINO ACIDS-RELATED"/>
    <property type="match status" value="1"/>
</dbReference>
<dbReference type="eggNOG" id="COG0411">
    <property type="taxonomic scope" value="Bacteria"/>
</dbReference>
<dbReference type="PANTHER" id="PTHR45772:SF1">
    <property type="entry name" value="ABC TRANSPORTER ATP-BINDING PROTEIN"/>
    <property type="match status" value="1"/>
</dbReference>
<dbReference type="Proteomes" id="UP000018291">
    <property type="component" value="Unassembled WGS sequence"/>
</dbReference>
<dbReference type="STRING" id="1229780.BN381_150071"/>
<feature type="compositionally biased region" description="Low complexity" evidence="4">
    <location>
        <begin position="1"/>
        <end position="13"/>
    </location>
</feature>
<dbReference type="InterPro" id="IPR003593">
    <property type="entry name" value="AAA+_ATPase"/>
</dbReference>
<dbReference type="Gene3D" id="3.40.50.300">
    <property type="entry name" value="P-loop containing nucleotide triphosphate hydrolases"/>
    <property type="match status" value="1"/>
</dbReference>
<evidence type="ECO:0000256" key="1">
    <source>
        <dbReference type="ARBA" id="ARBA00022448"/>
    </source>
</evidence>
<gene>
    <name evidence="6" type="ORF">BN381_150071</name>
</gene>
<accession>R4YXJ6</accession>
<dbReference type="GO" id="GO:0005524">
    <property type="term" value="F:ATP binding"/>
    <property type="evidence" value="ECO:0007669"/>
    <property type="project" value="UniProtKB-KW"/>
</dbReference>
<dbReference type="InterPro" id="IPR051120">
    <property type="entry name" value="ABC_AA/LPS_Transport"/>
</dbReference>
<evidence type="ECO:0000313" key="7">
    <source>
        <dbReference type="Proteomes" id="UP000018291"/>
    </source>
</evidence>
<comment type="caution">
    <text evidence="6">The sequence shown here is derived from an EMBL/GenBank/DDBJ whole genome shotgun (WGS) entry which is preliminary data.</text>
</comment>